<reference evidence="1 2" key="1">
    <citation type="submission" date="2024-09" db="EMBL/GenBank/DDBJ databases">
        <title>Aeromonas strains Genome sequencing and assembly.</title>
        <authorList>
            <person name="Hu X."/>
            <person name="Tang B."/>
        </authorList>
    </citation>
    <scope>NUCLEOTIDE SEQUENCE [LARGE SCALE GENOMIC DNA]</scope>
    <source>
        <strain evidence="1 2">NB23SCDHY001</strain>
    </source>
</reference>
<name>A0ABW9GSQ5_9GAMM</name>
<gene>
    <name evidence="1" type="ORF">ACEUDJ_12390</name>
</gene>
<evidence type="ECO:0000313" key="2">
    <source>
        <dbReference type="Proteomes" id="UP001630969"/>
    </source>
</evidence>
<proteinExistence type="predicted"/>
<dbReference type="Proteomes" id="UP001630969">
    <property type="component" value="Unassembled WGS sequence"/>
</dbReference>
<dbReference type="GeneID" id="97220911"/>
<keyword evidence="2" id="KW-1185">Reference proteome</keyword>
<protein>
    <submittedName>
        <fullName evidence="1">Uncharacterized protein</fullName>
    </submittedName>
</protein>
<dbReference type="RefSeq" id="WP_408790490.1">
    <property type="nucleotide sequence ID" value="NZ_JBGXBU010000004.1"/>
</dbReference>
<accession>A0ABW9GSQ5</accession>
<dbReference type="EMBL" id="JBGXBU010000004">
    <property type="protein sequence ID" value="MFM4893664.1"/>
    <property type="molecule type" value="Genomic_DNA"/>
</dbReference>
<sequence length="329" mass="36502">MKTFIYYPGMEVRDELWLKFALLWLERLAFVFTVSEQSRLPPLLARLARQSDLLAPPPSAADFDAITPPLMGLLGNLLDPGFVRHKVFGNRALIARWRASANHDCFCPVQPGLAALHQYCLEQGLASRDQGGIRMARRLANLLSMYLAREWALTHDGLLITDHDYLDRLLHLSESRYQPSGGQACFHLEMGLRLPASLASLSFDTLLARRAAPGYGAALGTFHLALAALCQTLGKGTATQEQLLAFAQARDALEQKVLGEDSDASPPVLLPLTWLISTEQGALPMLSRLRGANEALARPLIFHPVRQSHFQKRKSQHGFTRLGQIRRAP</sequence>
<organism evidence="1 2">
    <name type="scientific">Aeromonas bivalvium</name>
    <dbReference type="NCBI Taxonomy" id="440079"/>
    <lineage>
        <taxon>Bacteria</taxon>
        <taxon>Pseudomonadati</taxon>
        <taxon>Pseudomonadota</taxon>
        <taxon>Gammaproteobacteria</taxon>
        <taxon>Aeromonadales</taxon>
        <taxon>Aeromonadaceae</taxon>
        <taxon>Aeromonas</taxon>
    </lineage>
</organism>
<comment type="caution">
    <text evidence="1">The sequence shown here is derived from an EMBL/GenBank/DDBJ whole genome shotgun (WGS) entry which is preliminary data.</text>
</comment>
<evidence type="ECO:0000313" key="1">
    <source>
        <dbReference type="EMBL" id="MFM4893664.1"/>
    </source>
</evidence>